<dbReference type="GO" id="GO:0035861">
    <property type="term" value="C:site of double-strand break"/>
    <property type="evidence" value="ECO:0007669"/>
    <property type="project" value="TreeGrafter"/>
</dbReference>
<dbReference type="InterPro" id="IPR041426">
    <property type="entry name" value="Mos1_HTH"/>
</dbReference>
<dbReference type="InterPro" id="IPR001387">
    <property type="entry name" value="Cro/C1-type_HTH"/>
</dbReference>
<dbReference type="Pfam" id="PF17906">
    <property type="entry name" value="HTH_48"/>
    <property type="match status" value="1"/>
</dbReference>
<dbReference type="Gene3D" id="1.10.10.10">
    <property type="entry name" value="Winged helix-like DNA-binding domain superfamily/Winged helix DNA-binding domain"/>
    <property type="match status" value="1"/>
</dbReference>
<dbReference type="GO" id="GO:0046975">
    <property type="term" value="F:histone H3K36 methyltransferase activity"/>
    <property type="evidence" value="ECO:0007669"/>
    <property type="project" value="TreeGrafter"/>
</dbReference>
<accession>A0A6M2DQ69</accession>
<dbReference type="PANTHER" id="PTHR46060">
    <property type="entry name" value="MARINER MOS1 TRANSPOSASE-LIKE PROTEIN"/>
    <property type="match status" value="1"/>
</dbReference>
<dbReference type="GO" id="GO:0015074">
    <property type="term" value="P:DNA integration"/>
    <property type="evidence" value="ECO:0007669"/>
    <property type="project" value="TreeGrafter"/>
</dbReference>
<feature type="domain" description="HTH cro/C1-type" evidence="1">
    <location>
        <begin position="89"/>
        <end position="106"/>
    </location>
</feature>
<dbReference type="GO" id="GO:0044547">
    <property type="term" value="F:DNA topoisomerase binding"/>
    <property type="evidence" value="ECO:0007669"/>
    <property type="project" value="TreeGrafter"/>
</dbReference>
<evidence type="ECO:0000313" key="2">
    <source>
        <dbReference type="EMBL" id="NOV48323.1"/>
    </source>
</evidence>
<dbReference type="EMBL" id="GIIL01004597">
    <property type="protein sequence ID" value="NOV48323.1"/>
    <property type="molecule type" value="Transcribed_RNA"/>
</dbReference>
<dbReference type="GO" id="GO:0000793">
    <property type="term" value="C:condensed chromosome"/>
    <property type="evidence" value="ECO:0007669"/>
    <property type="project" value="TreeGrafter"/>
</dbReference>
<dbReference type="GO" id="GO:0003690">
    <property type="term" value="F:double-stranded DNA binding"/>
    <property type="evidence" value="ECO:0007669"/>
    <property type="project" value="TreeGrafter"/>
</dbReference>
<dbReference type="InterPro" id="IPR036388">
    <property type="entry name" value="WH-like_DNA-bd_sf"/>
</dbReference>
<dbReference type="Gene3D" id="1.10.10.1450">
    <property type="match status" value="1"/>
</dbReference>
<dbReference type="GO" id="GO:0042800">
    <property type="term" value="F:histone H3K4 methyltransferase activity"/>
    <property type="evidence" value="ECO:0007669"/>
    <property type="project" value="TreeGrafter"/>
</dbReference>
<dbReference type="GO" id="GO:0000014">
    <property type="term" value="F:single-stranded DNA endodeoxyribonuclease activity"/>
    <property type="evidence" value="ECO:0007669"/>
    <property type="project" value="TreeGrafter"/>
</dbReference>
<evidence type="ECO:0000259" key="1">
    <source>
        <dbReference type="PROSITE" id="PS50943"/>
    </source>
</evidence>
<dbReference type="GO" id="GO:0005634">
    <property type="term" value="C:nucleus"/>
    <property type="evidence" value="ECO:0007669"/>
    <property type="project" value="TreeGrafter"/>
</dbReference>
<dbReference type="GO" id="GO:0031297">
    <property type="term" value="P:replication fork processing"/>
    <property type="evidence" value="ECO:0007669"/>
    <property type="project" value="TreeGrafter"/>
</dbReference>
<proteinExistence type="predicted"/>
<dbReference type="GO" id="GO:0044774">
    <property type="term" value="P:mitotic DNA integrity checkpoint signaling"/>
    <property type="evidence" value="ECO:0007669"/>
    <property type="project" value="TreeGrafter"/>
</dbReference>
<dbReference type="GO" id="GO:0006303">
    <property type="term" value="P:double-strand break repair via nonhomologous end joining"/>
    <property type="evidence" value="ECO:0007669"/>
    <property type="project" value="TreeGrafter"/>
</dbReference>
<reference evidence="2" key="1">
    <citation type="submission" date="2020-03" db="EMBL/GenBank/DDBJ databases">
        <title>Transcriptomic Profiling of the Digestive Tract of the Rat Flea, Xenopsylla cheopis, Following Blood Feeding and Infection with Yersinia pestis.</title>
        <authorList>
            <person name="Bland D.M."/>
            <person name="Martens C.A."/>
            <person name="Virtaneva K."/>
            <person name="Kanakabandi K."/>
            <person name="Long D."/>
            <person name="Rosenke R."/>
            <person name="Saturday G.A."/>
            <person name="Hoyt F.H."/>
            <person name="Bruno D.P."/>
            <person name="Ribeiro J.M.C."/>
            <person name="Hinnebusch J."/>
        </authorList>
    </citation>
    <scope>NUCLEOTIDE SEQUENCE</scope>
</reference>
<sequence length="111" mass="13092">MSNFVPNNRQLREVLIFFFHSKETAAEAYRELQKVYGNAALSERTCRLVWFRRFKDGNFDVDDHPREGRPKTFENAKLEALLEEDSCQTQEELASELGVTRQAISKRLHWE</sequence>
<dbReference type="AlphaFoldDB" id="A0A6M2DQ69"/>
<dbReference type="InterPro" id="IPR052709">
    <property type="entry name" value="Transposase-MT_Hybrid"/>
</dbReference>
<dbReference type="GO" id="GO:0000729">
    <property type="term" value="P:DNA double-strand break processing"/>
    <property type="evidence" value="ECO:0007669"/>
    <property type="project" value="TreeGrafter"/>
</dbReference>
<protein>
    <submittedName>
        <fullName evidence="2">Putative mariner mos1 transposase acromyrmex echinatior</fullName>
    </submittedName>
</protein>
<dbReference type="PROSITE" id="PS50943">
    <property type="entry name" value="HTH_CROC1"/>
    <property type="match status" value="1"/>
</dbReference>
<dbReference type="PANTHER" id="PTHR46060:SF2">
    <property type="entry name" value="HISTONE-LYSINE N-METHYLTRANSFERASE SETMAR"/>
    <property type="match status" value="1"/>
</dbReference>
<dbReference type="GO" id="GO:0003697">
    <property type="term" value="F:single-stranded DNA binding"/>
    <property type="evidence" value="ECO:0007669"/>
    <property type="project" value="TreeGrafter"/>
</dbReference>
<name>A0A6M2DQ69_XENCH</name>
<organism evidence="2">
    <name type="scientific">Xenopsylla cheopis</name>
    <name type="common">Oriental rat flea</name>
    <name type="synonym">Pulex cheopis</name>
    <dbReference type="NCBI Taxonomy" id="163159"/>
    <lineage>
        <taxon>Eukaryota</taxon>
        <taxon>Metazoa</taxon>
        <taxon>Ecdysozoa</taxon>
        <taxon>Arthropoda</taxon>
        <taxon>Hexapoda</taxon>
        <taxon>Insecta</taxon>
        <taxon>Pterygota</taxon>
        <taxon>Neoptera</taxon>
        <taxon>Endopterygota</taxon>
        <taxon>Siphonaptera</taxon>
        <taxon>Pulicidae</taxon>
        <taxon>Xenopsyllinae</taxon>
        <taxon>Xenopsylla</taxon>
    </lineage>
</organism>